<feature type="chain" id="PRO_5043900853" evidence="3">
    <location>
        <begin position="16"/>
        <end position="127"/>
    </location>
</feature>
<accession>A0AAW0Y1S2</accession>
<reference evidence="4 5" key="1">
    <citation type="journal article" date="2024" name="BMC Genomics">
        <title>Genome assembly of redclaw crayfish (Cherax quadricarinatus) provides insights into its immune adaptation and hypoxia tolerance.</title>
        <authorList>
            <person name="Liu Z."/>
            <person name="Zheng J."/>
            <person name="Li H."/>
            <person name="Fang K."/>
            <person name="Wang S."/>
            <person name="He J."/>
            <person name="Zhou D."/>
            <person name="Weng S."/>
            <person name="Chi M."/>
            <person name="Gu Z."/>
            <person name="He J."/>
            <person name="Li F."/>
            <person name="Wang M."/>
        </authorList>
    </citation>
    <scope>NUCLEOTIDE SEQUENCE [LARGE SCALE GENOMIC DNA]</scope>
    <source>
        <strain evidence="4">ZL_2023a</strain>
    </source>
</reference>
<feature type="signal peptide" evidence="3">
    <location>
        <begin position="1"/>
        <end position="15"/>
    </location>
</feature>
<dbReference type="Pfam" id="PF00379">
    <property type="entry name" value="Chitin_bind_4"/>
    <property type="match status" value="1"/>
</dbReference>
<evidence type="ECO:0000313" key="4">
    <source>
        <dbReference type="EMBL" id="KAK8745553.1"/>
    </source>
</evidence>
<name>A0AAW0Y1S2_CHEQU</name>
<evidence type="ECO:0000313" key="5">
    <source>
        <dbReference type="Proteomes" id="UP001445076"/>
    </source>
</evidence>
<evidence type="ECO:0000256" key="1">
    <source>
        <dbReference type="ARBA" id="ARBA00022460"/>
    </source>
</evidence>
<gene>
    <name evidence="4" type="ORF">OTU49_000261</name>
</gene>
<dbReference type="Proteomes" id="UP001445076">
    <property type="component" value="Unassembled WGS sequence"/>
</dbReference>
<sequence length="127" mass="13940">MNFVVLACLAAVAVAAPQRPRQDFRHVAIVSDTREDHGDGRFRYHFITDHGVDVHAVGTPGSAGQSNIQGGFSFPFPEGGTGRLTYVADEYGYRPESDLIPKGPPLPPHAIEQIRVAEEQRRRGITF</sequence>
<dbReference type="InterPro" id="IPR000618">
    <property type="entry name" value="Insect_cuticle"/>
</dbReference>
<dbReference type="AlphaFoldDB" id="A0AAW0Y1S2"/>
<keyword evidence="1 2" id="KW-0193">Cuticle</keyword>
<evidence type="ECO:0000256" key="2">
    <source>
        <dbReference type="PROSITE-ProRule" id="PRU00497"/>
    </source>
</evidence>
<keyword evidence="5" id="KW-1185">Reference proteome</keyword>
<dbReference type="InterPro" id="IPR031311">
    <property type="entry name" value="CHIT_BIND_RR_consensus"/>
</dbReference>
<comment type="caution">
    <text evidence="4">The sequence shown here is derived from an EMBL/GenBank/DDBJ whole genome shotgun (WGS) entry which is preliminary data.</text>
</comment>
<dbReference type="PROSITE" id="PS51155">
    <property type="entry name" value="CHIT_BIND_RR_2"/>
    <property type="match status" value="1"/>
</dbReference>
<dbReference type="PROSITE" id="PS00233">
    <property type="entry name" value="CHIT_BIND_RR_1"/>
    <property type="match status" value="1"/>
</dbReference>
<dbReference type="EMBL" id="JARKIK010000019">
    <property type="protein sequence ID" value="KAK8745553.1"/>
    <property type="molecule type" value="Genomic_DNA"/>
</dbReference>
<keyword evidence="3" id="KW-0732">Signal</keyword>
<proteinExistence type="predicted"/>
<dbReference type="GO" id="GO:0042302">
    <property type="term" value="F:structural constituent of cuticle"/>
    <property type="evidence" value="ECO:0007669"/>
    <property type="project" value="UniProtKB-UniRule"/>
</dbReference>
<evidence type="ECO:0000256" key="3">
    <source>
        <dbReference type="SAM" id="SignalP"/>
    </source>
</evidence>
<organism evidence="4 5">
    <name type="scientific">Cherax quadricarinatus</name>
    <name type="common">Australian red claw crayfish</name>
    <dbReference type="NCBI Taxonomy" id="27406"/>
    <lineage>
        <taxon>Eukaryota</taxon>
        <taxon>Metazoa</taxon>
        <taxon>Ecdysozoa</taxon>
        <taxon>Arthropoda</taxon>
        <taxon>Crustacea</taxon>
        <taxon>Multicrustacea</taxon>
        <taxon>Malacostraca</taxon>
        <taxon>Eumalacostraca</taxon>
        <taxon>Eucarida</taxon>
        <taxon>Decapoda</taxon>
        <taxon>Pleocyemata</taxon>
        <taxon>Astacidea</taxon>
        <taxon>Parastacoidea</taxon>
        <taxon>Parastacidae</taxon>
        <taxon>Cherax</taxon>
    </lineage>
</organism>
<protein>
    <submittedName>
        <fullName evidence="4">Uncharacterized protein</fullName>
    </submittedName>
</protein>